<evidence type="ECO:0008006" key="3">
    <source>
        <dbReference type="Google" id="ProtNLM"/>
    </source>
</evidence>
<dbReference type="InterPro" id="IPR011989">
    <property type="entry name" value="ARM-like"/>
</dbReference>
<dbReference type="Proteomes" id="UP001470230">
    <property type="component" value="Unassembled WGS sequence"/>
</dbReference>
<name>A0ABR2K040_9EUKA</name>
<dbReference type="EMBL" id="JAPFFF010000008">
    <property type="protein sequence ID" value="KAK8884076.1"/>
    <property type="molecule type" value="Genomic_DNA"/>
</dbReference>
<evidence type="ECO:0000313" key="1">
    <source>
        <dbReference type="EMBL" id="KAK8884076.1"/>
    </source>
</evidence>
<accession>A0ABR2K040</accession>
<reference evidence="1 2" key="1">
    <citation type="submission" date="2024-04" db="EMBL/GenBank/DDBJ databases">
        <title>Tritrichomonas musculus Genome.</title>
        <authorList>
            <person name="Alves-Ferreira E."/>
            <person name="Grigg M."/>
            <person name="Lorenzi H."/>
            <person name="Galac M."/>
        </authorList>
    </citation>
    <scope>NUCLEOTIDE SEQUENCE [LARGE SCALE GENOMIC DNA]</scope>
    <source>
        <strain evidence="1 2">EAF2021</strain>
    </source>
</reference>
<evidence type="ECO:0000313" key="2">
    <source>
        <dbReference type="Proteomes" id="UP001470230"/>
    </source>
</evidence>
<protein>
    <recommendedName>
        <fullName evidence="3">Importin N-terminal domain-containing protein</fullName>
    </recommendedName>
</protein>
<dbReference type="InterPro" id="IPR016024">
    <property type="entry name" value="ARM-type_fold"/>
</dbReference>
<comment type="caution">
    <text evidence="1">The sequence shown here is derived from an EMBL/GenBank/DDBJ whole genome shotgun (WGS) entry which is preliminary data.</text>
</comment>
<dbReference type="Gene3D" id="1.25.10.10">
    <property type="entry name" value="Leucine-rich Repeat Variant"/>
    <property type="match status" value="1"/>
</dbReference>
<sequence length="880" mass="101547">MNAPTNYTDQIDFSTVLESYISENETIRFNAANYIENLRKKSFIDYLKCLFNVINSQESSDISKKVALVLSTKTFELISPPNQFISTFQYIEEITPGLILAFLYKSISLFTSFPFLSGNLFSTVATIICDYNENNDIIQNLCKNLTQTTDLNFVYGALTALNDLCYQLELLPAQYNPILEIIFQYIDNNDIPEDIKILSMSIIEYLICIIDDAFKNQTMTTSILKSIETSISTASTKAISYRCLGQIIKHQFPTFTLIAEKILPIASFDLNEASTSMNEDLINSICYMITKLTLMQNDNNDIKRNQILTNTISLFFPILFNISCNNSLYPDLPEESNCSSSALNTIYRIFEVLPDESFDLISEFSEKNLLLPKNNPSLRELSCTFVSFIVSFCDITKIQQFISRFFDQQNSHCQIESLSPMFIQIISQLLDDPFPRVKNAALKLLFSIIYRDELKSIIDNSFVLYFIPKMLEIINNEPLISVSACQDLAILLDLTNIKSENSDLNLLSILSNLMNHSNNSDNLFIFSLFECINKIIEMLDLNQLQSVIPILLEIIIRSFSDPTLNYNETEFLFMFKTICQSVRHRSNQGQFDQETLFLPFFDPLFHLFYDNFKSSLNNDLLYALSYLAIMTSSHFEEYLPIYFELLCYYVSLFYETHDSDKIIDFVTSTSFLSEFFDLSAFVDTLSNLSMSLMKECVSDTFNDLNSFSNLLNLFSLFVHDYFSEVSEKVVPIIQLTSQIILKAENIEDSDIQFKFLIEASVLFTNVFEKVVKIDKNEARNLIEAAFTLSKNLINLIDVSEIDDDDDKNYLEKIIQFFSQVANIDAESFQKFLFSNENSVRFFFELLKNEKLFNTTKNFLFTIRIDFEDIIKEVKQKQQVT</sequence>
<proteinExistence type="predicted"/>
<organism evidence="1 2">
    <name type="scientific">Tritrichomonas musculus</name>
    <dbReference type="NCBI Taxonomy" id="1915356"/>
    <lineage>
        <taxon>Eukaryota</taxon>
        <taxon>Metamonada</taxon>
        <taxon>Parabasalia</taxon>
        <taxon>Tritrichomonadida</taxon>
        <taxon>Tritrichomonadidae</taxon>
        <taxon>Tritrichomonas</taxon>
    </lineage>
</organism>
<keyword evidence="2" id="KW-1185">Reference proteome</keyword>
<gene>
    <name evidence="1" type="ORF">M9Y10_043181</name>
</gene>
<dbReference type="SUPFAM" id="SSF48371">
    <property type="entry name" value="ARM repeat"/>
    <property type="match status" value="1"/>
</dbReference>